<dbReference type="SUPFAM" id="SSF90123">
    <property type="entry name" value="ABC transporter transmembrane region"/>
    <property type="match status" value="1"/>
</dbReference>
<dbReference type="Pfam" id="PF00005">
    <property type="entry name" value="ABC_tran"/>
    <property type="match status" value="1"/>
</dbReference>
<evidence type="ECO:0000256" key="2">
    <source>
        <dbReference type="ARBA" id="ARBA00022692"/>
    </source>
</evidence>
<dbReference type="Proteomes" id="UP000095280">
    <property type="component" value="Unplaced"/>
</dbReference>
<dbReference type="GO" id="GO:0016887">
    <property type="term" value="F:ATP hydrolysis activity"/>
    <property type="evidence" value="ECO:0007669"/>
    <property type="project" value="InterPro"/>
</dbReference>
<evidence type="ECO:0000256" key="1">
    <source>
        <dbReference type="ARBA" id="ARBA00004141"/>
    </source>
</evidence>
<dbReference type="PANTHER" id="PTHR24222:SF76">
    <property type="entry name" value="MYCOBACTIN IMPORT ATP-BINDING_PERMEASE PROTEIN IRTB"/>
    <property type="match status" value="1"/>
</dbReference>
<dbReference type="PANTHER" id="PTHR24222">
    <property type="entry name" value="ABC TRANSPORTER B FAMILY"/>
    <property type="match status" value="1"/>
</dbReference>
<protein>
    <submittedName>
        <fullName evidence="8">ABC transmembrane type-1 domain-containing protein</fullName>
    </submittedName>
</protein>
<evidence type="ECO:0000259" key="6">
    <source>
        <dbReference type="PROSITE" id="PS50929"/>
    </source>
</evidence>
<evidence type="ECO:0000313" key="7">
    <source>
        <dbReference type="Proteomes" id="UP000095280"/>
    </source>
</evidence>
<reference evidence="8" key="1">
    <citation type="submission" date="2016-11" db="UniProtKB">
        <authorList>
            <consortium name="WormBaseParasite"/>
        </authorList>
    </citation>
    <scope>IDENTIFICATION</scope>
</reference>
<organism evidence="7 8">
    <name type="scientific">Macrostomum lignano</name>
    <dbReference type="NCBI Taxonomy" id="282301"/>
    <lineage>
        <taxon>Eukaryota</taxon>
        <taxon>Metazoa</taxon>
        <taxon>Spiralia</taxon>
        <taxon>Lophotrochozoa</taxon>
        <taxon>Platyhelminthes</taxon>
        <taxon>Rhabditophora</taxon>
        <taxon>Macrostomorpha</taxon>
        <taxon>Macrostomida</taxon>
        <taxon>Macrostomidae</taxon>
        <taxon>Macrostomum</taxon>
    </lineage>
</organism>
<dbReference type="SUPFAM" id="SSF52540">
    <property type="entry name" value="P-loop containing nucleoside triphosphate hydrolases"/>
    <property type="match status" value="1"/>
</dbReference>
<dbReference type="Gene3D" id="3.40.50.300">
    <property type="entry name" value="P-loop containing nucleotide triphosphate hydrolases"/>
    <property type="match status" value="2"/>
</dbReference>
<comment type="subcellular location">
    <subcellularLocation>
        <location evidence="1">Membrane</location>
        <topology evidence="1">Multi-pass membrane protein</topology>
    </subcellularLocation>
</comment>
<feature type="transmembrane region" description="Helical" evidence="5">
    <location>
        <begin position="179"/>
        <end position="209"/>
    </location>
</feature>
<keyword evidence="3 5" id="KW-1133">Transmembrane helix</keyword>
<dbReference type="GO" id="GO:0140359">
    <property type="term" value="F:ABC-type transporter activity"/>
    <property type="evidence" value="ECO:0007669"/>
    <property type="project" value="InterPro"/>
</dbReference>
<keyword evidence="2 5" id="KW-0812">Transmembrane</keyword>
<accession>A0A1I8FQI8</accession>
<dbReference type="InterPro" id="IPR003439">
    <property type="entry name" value="ABC_transporter-like_ATP-bd"/>
</dbReference>
<evidence type="ECO:0000256" key="3">
    <source>
        <dbReference type="ARBA" id="ARBA00022989"/>
    </source>
</evidence>
<feature type="transmembrane region" description="Helical" evidence="5">
    <location>
        <begin position="224"/>
        <end position="242"/>
    </location>
</feature>
<name>A0A1I8FQI8_9PLAT</name>
<dbReference type="InterPro" id="IPR027417">
    <property type="entry name" value="P-loop_NTPase"/>
</dbReference>
<evidence type="ECO:0000256" key="4">
    <source>
        <dbReference type="ARBA" id="ARBA00023136"/>
    </source>
</evidence>
<keyword evidence="7" id="KW-1185">Reference proteome</keyword>
<dbReference type="InterPro" id="IPR011527">
    <property type="entry name" value="ABC1_TM_dom"/>
</dbReference>
<keyword evidence="4 5" id="KW-0472">Membrane</keyword>
<dbReference type="Gene3D" id="1.20.1560.10">
    <property type="entry name" value="ABC transporter type 1, transmembrane domain"/>
    <property type="match status" value="2"/>
</dbReference>
<feature type="domain" description="ABC transmembrane type-1" evidence="6">
    <location>
        <begin position="131"/>
        <end position="185"/>
    </location>
</feature>
<feature type="transmembrane region" description="Helical" evidence="5">
    <location>
        <begin position="147"/>
        <end position="167"/>
    </location>
</feature>
<dbReference type="InterPro" id="IPR036640">
    <property type="entry name" value="ABC1_TM_sf"/>
</dbReference>
<dbReference type="PROSITE" id="PS50929">
    <property type="entry name" value="ABC_TM1F"/>
    <property type="match status" value="1"/>
</dbReference>
<dbReference type="GO" id="GO:0005886">
    <property type="term" value="C:plasma membrane"/>
    <property type="evidence" value="ECO:0007669"/>
    <property type="project" value="TreeGrafter"/>
</dbReference>
<evidence type="ECO:0000313" key="8">
    <source>
        <dbReference type="WBParaSite" id="maker-unitig_43629-snap-gene-0.2-mRNA-1"/>
    </source>
</evidence>
<sequence length="463" mass="50886">LDAYGRRRTAFRSDTTLVRYNDVVRVEWTASAGPQRRTPHELMLPAAASGRSDEMTKKGGSFMLPQVSLPTDGSRHLLHHRRLNLCRAATAAAGRSIAIIFGQMTNDFSGAPPGDELVRPAVQRRADHPPSDDLERIREGLGDKTSVVIQAFSGFIAGFVIGFIKSWKMTLVMMSLTPLLAISVIQGAGMGFVMFVLFSAYCLAFWFGATQDTLGATGLPPGDIFTVFFCVLIGSFSIGLAGQPFSQVVAAQGAAATIFAIIDRKPTIDVDSETGDKPAHCTGQIELRDVDHSKYPTRPDVRCCRGVFLYHPAPARRCPNRPLRLWPIVKLILRFYDPESGTVLIDAARHRELNAALVQKAASGWVSQEPVPVQRFHQRKHPHAPEEVTDEEMVASLQAGQTRTKFISRLPNGIRHSVWRAGRPAQRRPETAGAIARALVRRPDILLLDEATSGVGRRKRKSV</sequence>
<evidence type="ECO:0000256" key="5">
    <source>
        <dbReference type="SAM" id="Phobius"/>
    </source>
</evidence>
<dbReference type="AlphaFoldDB" id="A0A1I8FQI8"/>
<dbReference type="GO" id="GO:0005524">
    <property type="term" value="F:ATP binding"/>
    <property type="evidence" value="ECO:0007669"/>
    <property type="project" value="InterPro"/>
</dbReference>
<proteinExistence type="predicted"/>
<dbReference type="Pfam" id="PF00664">
    <property type="entry name" value="ABC_membrane"/>
    <property type="match status" value="1"/>
</dbReference>
<dbReference type="WBParaSite" id="maker-unitig_43629-snap-gene-0.2-mRNA-1">
    <property type="protein sequence ID" value="maker-unitig_43629-snap-gene-0.2-mRNA-1"/>
    <property type="gene ID" value="maker-unitig_43629-snap-gene-0.2"/>
</dbReference>
<dbReference type="InterPro" id="IPR039421">
    <property type="entry name" value="Type_1_exporter"/>
</dbReference>